<evidence type="ECO:0000256" key="1">
    <source>
        <dbReference type="SAM" id="Phobius"/>
    </source>
</evidence>
<dbReference type="GeneID" id="37170719"/>
<accession>A0A8T8WN11</accession>
<protein>
    <submittedName>
        <fullName evidence="2">Uncharacterized protein</fullName>
    </submittedName>
</protein>
<keyword evidence="3" id="KW-1185">Reference proteome</keyword>
<gene>
    <name evidence="2" type="ORF">BO86DRAFT_233602</name>
</gene>
<reference evidence="2 3" key="1">
    <citation type="submission" date="2018-02" db="EMBL/GenBank/DDBJ databases">
        <title>The genomes of Aspergillus section Nigri reveals drivers in fungal speciation.</title>
        <authorList>
            <consortium name="DOE Joint Genome Institute"/>
            <person name="Vesth T.C."/>
            <person name="Nybo J."/>
            <person name="Theobald S."/>
            <person name="Brandl J."/>
            <person name="Frisvad J.C."/>
            <person name="Nielsen K.F."/>
            <person name="Lyhne E.K."/>
            <person name="Kogle M.E."/>
            <person name="Kuo A."/>
            <person name="Riley R."/>
            <person name="Clum A."/>
            <person name="Nolan M."/>
            <person name="Lipzen A."/>
            <person name="Salamov A."/>
            <person name="Henrissat B."/>
            <person name="Wiebenga A."/>
            <person name="De vries R.P."/>
            <person name="Grigoriev I.V."/>
            <person name="Mortensen U.H."/>
            <person name="Andersen M.R."/>
            <person name="Baker S.E."/>
        </authorList>
    </citation>
    <scope>NUCLEOTIDE SEQUENCE [LARGE SCALE GENOMIC DNA]</scope>
    <source>
        <strain evidence="2 3">CBS 114.51</strain>
    </source>
</reference>
<name>A0A8T8WN11_ASPJA</name>
<evidence type="ECO:0000313" key="3">
    <source>
        <dbReference type="Proteomes" id="UP000249497"/>
    </source>
</evidence>
<dbReference type="Proteomes" id="UP000249497">
    <property type="component" value="Unassembled WGS sequence"/>
</dbReference>
<dbReference type="EMBL" id="KZ824850">
    <property type="protein sequence ID" value="RAH77083.1"/>
    <property type="molecule type" value="Genomic_DNA"/>
</dbReference>
<dbReference type="RefSeq" id="XP_025522977.1">
    <property type="nucleotide sequence ID" value="XM_025667027.1"/>
</dbReference>
<organism evidence="2 3">
    <name type="scientific">Aspergillus japonicus CBS 114.51</name>
    <dbReference type="NCBI Taxonomy" id="1448312"/>
    <lineage>
        <taxon>Eukaryota</taxon>
        <taxon>Fungi</taxon>
        <taxon>Dikarya</taxon>
        <taxon>Ascomycota</taxon>
        <taxon>Pezizomycotina</taxon>
        <taxon>Eurotiomycetes</taxon>
        <taxon>Eurotiomycetidae</taxon>
        <taxon>Eurotiales</taxon>
        <taxon>Aspergillaceae</taxon>
        <taxon>Aspergillus</taxon>
        <taxon>Aspergillus subgen. Circumdati</taxon>
    </lineage>
</organism>
<evidence type="ECO:0000313" key="2">
    <source>
        <dbReference type="EMBL" id="RAH77083.1"/>
    </source>
</evidence>
<keyword evidence="1" id="KW-0812">Transmembrane</keyword>
<proteinExistence type="predicted"/>
<feature type="transmembrane region" description="Helical" evidence="1">
    <location>
        <begin position="61"/>
        <end position="83"/>
    </location>
</feature>
<keyword evidence="1" id="KW-0472">Membrane</keyword>
<keyword evidence="1" id="KW-1133">Transmembrane helix</keyword>
<sequence>MLSPSSYLLTHLLTHSFSVVPHYSSIPSSSSSASNLPPSSCFIPELQGSPPPSIPHCLPSFSFYFSFSLALLSLLCFAACTYIRSHFTPIRLSWGLPPSLKSYGVKTKYKKPAPYTSPFWLLEGLADTCWQADFHFNTFHIWERFWGKFHYLREVANRD</sequence>
<dbReference type="AlphaFoldDB" id="A0A8T8WN11"/>